<accession>A0ABV1H2A8</accession>
<proteinExistence type="predicted"/>
<evidence type="ECO:0000313" key="1">
    <source>
        <dbReference type="EMBL" id="MEQ2553517.1"/>
    </source>
</evidence>
<reference evidence="1" key="1">
    <citation type="submission" date="2024-03" db="EMBL/GenBank/DDBJ databases">
        <title>Human intestinal bacterial collection.</title>
        <authorList>
            <person name="Pauvert C."/>
            <person name="Hitch T.C.A."/>
            <person name="Clavel T."/>
        </authorList>
    </citation>
    <scope>NUCLEOTIDE SEQUENCE [LARGE SCALE GENOMIC DNA]</scope>
    <source>
        <strain evidence="1">CLA-AA-H89B</strain>
    </source>
</reference>
<organism evidence="1 2">
    <name type="scientific">Lachnospira intestinalis</name>
    <dbReference type="NCBI Taxonomy" id="3133158"/>
    <lineage>
        <taxon>Bacteria</taxon>
        <taxon>Bacillati</taxon>
        <taxon>Bacillota</taxon>
        <taxon>Clostridia</taxon>
        <taxon>Lachnospirales</taxon>
        <taxon>Lachnospiraceae</taxon>
        <taxon>Lachnospira</taxon>
    </lineage>
</organism>
<keyword evidence="2" id="KW-1185">Reference proteome</keyword>
<name>A0ABV1H2A8_9FIRM</name>
<dbReference type="EMBL" id="JBBMFS010000001">
    <property type="protein sequence ID" value="MEQ2553517.1"/>
    <property type="molecule type" value="Genomic_DNA"/>
</dbReference>
<dbReference type="Proteomes" id="UP001546774">
    <property type="component" value="Unassembled WGS sequence"/>
</dbReference>
<evidence type="ECO:0000313" key="2">
    <source>
        <dbReference type="Proteomes" id="UP001546774"/>
    </source>
</evidence>
<protein>
    <submittedName>
        <fullName evidence="1">Uncharacterized protein</fullName>
    </submittedName>
</protein>
<sequence>MMIIIFSGCTGKKPAEQYVSEQLNCSLPAAEKAEASDTHGGFHGEGEYAATIRFDAMHGAELAEQLQNTDGWKVLPLEEELELLMYGGSRGGSSYGYYFADKAGIPKIENGCYYFIDRQQDTERTGLLYRRSYNFSLAIYDLDENILYYCEIDT</sequence>
<gene>
    <name evidence="1" type="ORF">WMO37_00590</name>
</gene>
<comment type="caution">
    <text evidence="1">The sequence shown here is derived from an EMBL/GenBank/DDBJ whole genome shotgun (WGS) entry which is preliminary data.</text>
</comment>